<dbReference type="Proteomes" id="UP000190797">
    <property type="component" value="Chromosome"/>
</dbReference>
<proteinExistence type="predicted"/>
<gene>
    <name evidence="1" type="ORF">BKM31_17440</name>
</gene>
<name>A0A1U9ZYG4_9ACTN</name>
<dbReference type="KEGG" id="noa:BKM31_17440"/>
<dbReference type="AlphaFoldDB" id="A0A1U9ZYG4"/>
<dbReference type="EMBL" id="CP017717">
    <property type="protein sequence ID" value="AQZ63006.1"/>
    <property type="molecule type" value="Genomic_DNA"/>
</dbReference>
<sequence length="112" mass="12417">MDDKWDLFVEGGTLFAHRTWTGFGVYSATFVEVEGGLRVSEVWVESDPERYRRPSDAHDLALLEILIRGTLLGEEPDPELMERWRVALPKTPQHAGGAVRGLLGRAASAPAD</sequence>
<protein>
    <submittedName>
        <fullName evidence="1">Uncharacterized protein</fullName>
    </submittedName>
</protein>
<dbReference type="RefSeq" id="WP_230466213.1">
    <property type="nucleotide sequence ID" value="NZ_CP017717.1"/>
</dbReference>
<accession>A0A1U9ZYG4</accession>
<organism evidence="1 2">
    <name type="scientific">[Actinomadura] parvosata subsp. kistnae</name>
    <dbReference type="NCBI Taxonomy" id="1909395"/>
    <lineage>
        <taxon>Bacteria</taxon>
        <taxon>Bacillati</taxon>
        <taxon>Actinomycetota</taxon>
        <taxon>Actinomycetes</taxon>
        <taxon>Streptosporangiales</taxon>
        <taxon>Streptosporangiaceae</taxon>
        <taxon>Nonomuraea</taxon>
    </lineage>
</organism>
<dbReference type="STRING" id="1909395.BKM31_17440"/>
<reference evidence="2" key="1">
    <citation type="journal article" date="2017" name="Med. Chem. Commun.">
        <title>Nonomuraea sp. ATCC 55076 harbours the largest actinomycete chromosome to date and the kistamicin biosynthetic gene cluster.</title>
        <authorList>
            <person name="Nazari B."/>
            <person name="Forneris C.C."/>
            <person name="Gibson M.I."/>
            <person name="Moon K."/>
            <person name="Schramma K.R."/>
            <person name="Seyedsayamdost M.R."/>
        </authorList>
    </citation>
    <scope>NUCLEOTIDE SEQUENCE [LARGE SCALE GENOMIC DNA]</scope>
    <source>
        <strain evidence="2">ATCC 55076</strain>
    </source>
</reference>
<evidence type="ECO:0000313" key="1">
    <source>
        <dbReference type="EMBL" id="AQZ63006.1"/>
    </source>
</evidence>
<keyword evidence="2" id="KW-1185">Reference proteome</keyword>
<evidence type="ECO:0000313" key="2">
    <source>
        <dbReference type="Proteomes" id="UP000190797"/>
    </source>
</evidence>